<sequence>MIGCMIISSVCAFAASSTSGYCGNIRCTGSLSFGTNRATATTTAVSSSVACTASVTYKYQFGSMIYEESAENTYPSSSVTATAIAGLVPAQNISAIGTHYVYASGSTWYGYTSI</sequence>
<name>A0A369BEY4_9FIRM</name>
<protein>
    <submittedName>
        <fullName evidence="1">Uncharacterized protein</fullName>
    </submittedName>
</protein>
<comment type="caution">
    <text evidence="1">The sequence shown here is derived from an EMBL/GenBank/DDBJ whole genome shotgun (WGS) entry which is preliminary data.</text>
</comment>
<reference evidence="1 2" key="1">
    <citation type="submission" date="2018-07" db="EMBL/GenBank/DDBJ databases">
        <title>Genomic Encyclopedia of Type Strains, Phase IV (KMG-IV): sequencing the most valuable type-strain genomes for metagenomic binning, comparative biology and taxonomic classification.</title>
        <authorList>
            <person name="Goeker M."/>
        </authorList>
    </citation>
    <scope>NUCLEOTIDE SEQUENCE [LARGE SCALE GENOMIC DNA]</scope>
    <source>
        <strain evidence="1 2">DSM 27016</strain>
    </source>
</reference>
<evidence type="ECO:0000313" key="2">
    <source>
        <dbReference type="Proteomes" id="UP000253034"/>
    </source>
</evidence>
<accession>A0A369BEY4</accession>
<proteinExistence type="predicted"/>
<dbReference type="EMBL" id="QPJT01000005">
    <property type="protein sequence ID" value="RCX18244.1"/>
    <property type="molecule type" value="Genomic_DNA"/>
</dbReference>
<evidence type="ECO:0000313" key="1">
    <source>
        <dbReference type="EMBL" id="RCX18244.1"/>
    </source>
</evidence>
<keyword evidence="2" id="KW-1185">Reference proteome</keyword>
<dbReference type="AlphaFoldDB" id="A0A369BEY4"/>
<gene>
    <name evidence="1" type="ORF">DFR58_1052</name>
</gene>
<organism evidence="1 2">
    <name type="scientific">Anaerobacterium chartisolvens</name>
    <dbReference type="NCBI Taxonomy" id="1297424"/>
    <lineage>
        <taxon>Bacteria</taxon>
        <taxon>Bacillati</taxon>
        <taxon>Bacillota</taxon>
        <taxon>Clostridia</taxon>
        <taxon>Eubacteriales</taxon>
        <taxon>Oscillospiraceae</taxon>
        <taxon>Anaerobacterium</taxon>
    </lineage>
</organism>
<dbReference type="Proteomes" id="UP000253034">
    <property type="component" value="Unassembled WGS sequence"/>
</dbReference>